<keyword evidence="2" id="KW-0285">Flavoprotein</keyword>
<dbReference type="SUPFAM" id="SSF51905">
    <property type="entry name" value="FAD/NAD(P)-binding domain"/>
    <property type="match status" value="1"/>
</dbReference>
<gene>
    <name evidence="6" type="ORF">PVAG01_00023</name>
</gene>
<evidence type="ECO:0000256" key="5">
    <source>
        <dbReference type="ARBA" id="ARBA00023002"/>
    </source>
</evidence>
<accession>A0ABR4PT32</accession>
<dbReference type="PIRSF" id="PIRSF000332">
    <property type="entry name" value="FMO"/>
    <property type="match status" value="1"/>
</dbReference>
<keyword evidence="7" id="KW-1185">Reference proteome</keyword>
<keyword evidence="5" id="KW-0560">Oxidoreductase</keyword>
<proteinExistence type="inferred from homology"/>
<dbReference type="InterPro" id="IPR020946">
    <property type="entry name" value="Flavin_mOase-like"/>
</dbReference>
<keyword evidence="3" id="KW-0274">FAD</keyword>
<dbReference type="Proteomes" id="UP001629113">
    <property type="component" value="Unassembled WGS sequence"/>
</dbReference>
<evidence type="ECO:0000256" key="3">
    <source>
        <dbReference type="ARBA" id="ARBA00022827"/>
    </source>
</evidence>
<comment type="similarity">
    <text evidence="1">Belongs to the FMO family.</text>
</comment>
<dbReference type="Pfam" id="PF00743">
    <property type="entry name" value="FMO-like"/>
    <property type="match status" value="1"/>
</dbReference>
<evidence type="ECO:0008006" key="8">
    <source>
        <dbReference type="Google" id="ProtNLM"/>
    </source>
</evidence>
<name>A0ABR4PT32_9HELO</name>
<comment type="caution">
    <text evidence="6">The sequence shown here is derived from an EMBL/GenBank/DDBJ whole genome shotgun (WGS) entry which is preliminary data.</text>
</comment>
<dbReference type="EMBL" id="JBFCZG010000001">
    <property type="protein sequence ID" value="KAL3426514.1"/>
    <property type="molecule type" value="Genomic_DNA"/>
</dbReference>
<keyword evidence="4" id="KW-0521">NADP</keyword>
<protein>
    <recommendedName>
        <fullName evidence="8">Flavin-containing monooxygenase</fullName>
    </recommendedName>
</protein>
<evidence type="ECO:0000256" key="4">
    <source>
        <dbReference type="ARBA" id="ARBA00022857"/>
    </source>
</evidence>
<evidence type="ECO:0000313" key="7">
    <source>
        <dbReference type="Proteomes" id="UP001629113"/>
    </source>
</evidence>
<dbReference type="InterPro" id="IPR000960">
    <property type="entry name" value="Flavin_mOase"/>
</dbReference>
<dbReference type="InterPro" id="IPR036188">
    <property type="entry name" value="FAD/NAD-bd_sf"/>
</dbReference>
<dbReference type="PRINTS" id="PR00370">
    <property type="entry name" value="FMOXYGENASE"/>
</dbReference>
<evidence type="ECO:0000313" key="6">
    <source>
        <dbReference type="EMBL" id="KAL3426514.1"/>
    </source>
</evidence>
<reference evidence="6 7" key="1">
    <citation type="submission" date="2024-06" db="EMBL/GenBank/DDBJ databases">
        <title>Complete genome of Phlyctema vagabunda strain 19-DSS-EL-015.</title>
        <authorList>
            <person name="Fiorenzani C."/>
        </authorList>
    </citation>
    <scope>NUCLEOTIDE SEQUENCE [LARGE SCALE GENOMIC DNA]</scope>
    <source>
        <strain evidence="6 7">19-DSS-EL-015</strain>
    </source>
</reference>
<evidence type="ECO:0000256" key="1">
    <source>
        <dbReference type="ARBA" id="ARBA00009183"/>
    </source>
</evidence>
<dbReference type="PANTHER" id="PTHR23023">
    <property type="entry name" value="DIMETHYLANILINE MONOOXYGENASE"/>
    <property type="match status" value="1"/>
</dbReference>
<sequence length="567" mass="62752">MAAHGSAGLGIRVAVIGAGPFGLIATKNLSEEGFDVTAFERADSLGGLWLATTNTQHTSALPNTFTNTSKFTGAMTDFPMPESYPVHPSAAQIQAYFEGYANAFDIRKHVRFSTEVVAVAFDPATKTWRLTVHSSGAPDEQTETLSFDRLVVATGSFQKALYPDIKGLEQYKGEVIHSQAFKDPTKYKNKNVLVVGLGNTSADSISALLDVGVKRLIVSHRHKFVVIPRVNKDGKILEFTLTFRLLMLIYWLQKISKLLAAKIIAREFSKLQNAEYPALQSHRACANDRELPAAHNIMPVVSDDLASHFIEGRLESAPGIKAISGPKSVVFSDGTEAKDIDVILLCTGLQPDLGSMMPSEFDPYNPSLAPKSFGTLPSRYTENRRVARLYQGFISLQNPHQLAFLGACIAKRPNFQLCDLLTMALAQLWTGKYPLPSQREMERTADAAVDDLASLIKHGDVKLTGIMGQIEYDQWLNDVAGTQLYSHLGNWFSSSCWKLWWNDRKLYKNLVGGIVSTHMLRLFDGKSGRKAWPGARAAIMEANERAANWTSEHYEDWKLEHGRKSSI</sequence>
<organism evidence="6 7">
    <name type="scientific">Phlyctema vagabunda</name>
    <dbReference type="NCBI Taxonomy" id="108571"/>
    <lineage>
        <taxon>Eukaryota</taxon>
        <taxon>Fungi</taxon>
        <taxon>Dikarya</taxon>
        <taxon>Ascomycota</taxon>
        <taxon>Pezizomycotina</taxon>
        <taxon>Leotiomycetes</taxon>
        <taxon>Helotiales</taxon>
        <taxon>Dermateaceae</taxon>
        <taxon>Phlyctema</taxon>
    </lineage>
</organism>
<evidence type="ECO:0000256" key="2">
    <source>
        <dbReference type="ARBA" id="ARBA00022630"/>
    </source>
</evidence>
<dbReference type="InterPro" id="IPR050346">
    <property type="entry name" value="FMO-like"/>
</dbReference>
<dbReference type="Gene3D" id="3.50.50.60">
    <property type="entry name" value="FAD/NAD(P)-binding domain"/>
    <property type="match status" value="1"/>
</dbReference>